<dbReference type="Proteomes" id="UP000283295">
    <property type="component" value="Unassembled WGS sequence"/>
</dbReference>
<accession>A0A3R5YW40</accession>
<protein>
    <submittedName>
        <fullName evidence="3">Hpt domain-containing protein</fullName>
    </submittedName>
</protein>
<evidence type="ECO:0000313" key="3">
    <source>
        <dbReference type="EMBL" id="RGS44419.1"/>
    </source>
</evidence>
<gene>
    <name evidence="3" type="ORF">DWX94_00750</name>
</gene>
<dbReference type="InterPro" id="IPR008207">
    <property type="entry name" value="Sig_transdc_His_kin_Hpt_dom"/>
</dbReference>
<dbReference type="PROSITE" id="PS50894">
    <property type="entry name" value="HPT"/>
    <property type="match status" value="1"/>
</dbReference>
<dbReference type="Pfam" id="PF01627">
    <property type="entry name" value="Hpt"/>
    <property type="match status" value="1"/>
</dbReference>
<dbReference type="SUPFAM" id="SSF47226">
    <property type="entry name" value="Histidine-containing phosphotransfer domain, HPT domain"/>
    <property type="match status" value="1"/>
</dbReference>
<name>A0A3R5YW40_9FIRM</name>
<evidence type="ECO:0000313" key="4">
    <source>
        <dbReference type="Proteomes" id="UP000283295"/>
    </source>
</evidence>
<organism evidence="3 4">
    <name type="scientific">Coprococcus eutactus</name>
    <dbReference type="NCBI Taxonomy" id="33043"/>
    <lineage>
        <taxon>Bacteria</taxon>
        <taxon>Bacillati</taxon>
        <taxon>Bacillota</taxon>
        <taxon>Clostridia</taxon>
        <taxon>Lachnospirales</taxon>
        <taxon>Lachnospiraceae</taxon>
        <taxon>Coprococcus</taxon>
    </lineage>
</organism>
<dbReference type="Gene3D" id="1.20.120.160">
    <property type="entry name" value="HPT domain"/>
    <property type="match status" value="1"/>
</dbReference>
<dbReference type="GO" id="GO:0000160">
    <property type="term" value="P:phosphorelay signal transduction system"/>
    <property type="evidence" value="ECO:0007669"/>
    <property type="project" value="InterPro"/>
</dbReference>
<reference evidence="3 4" key="1">
    <citation type="submission" date="2018-08" db="EMBL/GenBank/DDBJ databases">
        <title>A genome reference for cultivated species of the human gut microbiota.</title>
        <authorList>
            <person name="Zou Y."/>
            <person name="Xue W."/>
            <person name="Luo G."/>
        </authorList>
    </citation>
    <scope>NUCLEOTIDE SEQUENCE [LARGE SCALE GENOMIC DNA]</scope>
    <source>
        <strain evidence="3 4">AF22-21</strain>
    </source>
</reference>
<keyword evidence="1" id="KW-0597">Phosphoprotein</keyword>
<sequence length="115" mass="12892">MNIKECYDSIGADFEDVLGRLGSEKLIERFALKFLDDDSYNNLKEALAEKNAENAFRAAHTLKGVCLNLGLKNLYTVSSDLTEKLRGRSLDGADELFEKVREQYDITVNALKNVG</sequence>
<dbReference type="InterPro" id="IPR036641">
    <property type="entry name" value="HPT_dom_sf"/>
</dbReference>
<dbReference type="AlphaFoldDB" id="A0A3R5YW40"/>
<proteinExistence type="predicted"/>
<feature type="domain" description="HPt" evidence="2">
    <location>
        <begin position="19"/>
        <end position="114"/>
    </location>
</feature>
<evidence type="ECO:0000259" key="2">
    <source>
        <dbReference type="PROSITE" id="PS50894"/>
    </source>
</evidence>
<comment type="caution">
    <text evidence="3">The sequence shown here is derived from an EMBL/GenBank/DDBJ whole genome shotgun (WGS) entry which is preliminary data.</text>
</comment>
<feature type="modified residue" description="Phosphohistidine" evidence="1">
    <location>
        <position position="60"/>
    </location>
</feature>
<evidence type="ECO:0000256" key="1">
    <source>
        <dbReference type="PROSITE-ProRule" id="PRU00110"/>
    </source>
</evidence>
<dbReference type="OrthoDB" id="1669200at2"/>
<dbReference type="EMBL" id="QRVK01000001">
    <property type="protein sequence ID" value="RGS44419.1"/>
    <property type="molecule type" value="Genomic_DNA"/>
</dbReference>